<evidence type="ECO:0000313" key="3">
    <source>
        <dbReference type="Proteomes" id="UP000242146"/>
    </source>
</evidence>
<sequence>MVQLQWLAMTLAMFVPGLMALDPDGHHHVNFDEFNKVIIRGMPRRGVRDFTAVDCGRDSQIGGYKCHYTGEGAIPVGQIEYFESIVTCFGMRPQIGYSTITATSCRLVEFSNYVCLCKVA</sequence>
<proteinExistence type="predicted"/>
<dbReference type="AlphaFoldDB" id="A0A1X2GQ80"/>
<keyword evidence="1" id="KW-0732">Signal</keyword>
<feature type="signal peptide" evidence="1">
    <location>
        <begin position="1"/>
        <end position="20"/>
    </location>
</feature>
<protein>
    <recommendedName>
        <fullName evidence="4">EF-hand domain-containing protein</fullName>
    </recommendedName>
</protein>
<reference evidence="2 3" key="1">
    <citation type="submission" date="2016-07" db="EMBL/GenBank/DDBJ databases">
        <title>Pervasive Adenine N6-methylation of Active Genes in Fungi.</title>
        <authorList>
            <consortium name="DOE Joint Genome Institute"/>
            <person name="Mondo S.J."/>
            <person name="Dannebaum R.O."/>
            <person name="Kuo R.C."/>
            <person name="Labutti K."/>
            <person name="Haridas S."/>
            <person name="Kuo A."/>
            <person name="Salamov A."/>
            <person name="Ahrendt S.R."/>
            <person name="Lipzen A."/>
            <person name="Sullivan W."/>
            <person name="Andreopoulos W.B."/>
            <person name="Clum A."/>
            <person name="Lindquist E."/>
            <person name="Daum C."/>
            <person name="Ramamoorthy G.K."/>
            <person name="Gryganskyi A."/>
            <person name="Culley D."/>
            <person name="Magnuson J.K."/>
            <person name="James T.Y."/>
            <person name="O'Malley M.A."/>
            <person name="Stajich J.E."/>
            <person name="Spatafora J.W."/>
            <person name="Visel A."/>
            <person name="Grigoriev I.V."/>
        </authorList>
    </citation>
    <scope>NUCLEOTIDE SEQUENCE [LARGE SCALE GENOMIC DNA]</scope>
    <source>
        <strain evidence="2 3">NRRL 3301</strain>
    </source>
</reference>
<dbReference type="Proteomes" id="UP000242146">
    <property type="component" value="Unassembled WGS sequence"/>
</dbReference>
<name>A0A1X2GQ80_9FUNG</name>
<evidence type="ECO:0000313" key="2">
    <source>
        <dbReference type="EMBL" id="ORX58973.1"/>
    </source>
</evidence>
<feature type="chain" id="PRO_5012123223" description="EF-hand domain-containing protein" evidence="1">
    <location>
        <begin position="21"/>
        <end position="120"/>
    </location>
</feature>
<keyword evidence="3" id="KW-1185">Reference proteome</keyword>
<evidence type="ECO:0008006" key="4">
    <source>
        <dbReference type="Google" id="ProtNLM"/>
    </source>
</evidence>
<accession>A0A1X2GQ80</accession>
<evidence type="ECO:0000256" key="1">
    <source>
        <dbReference type="SAM" id="SignalP"/>
    </source>
</evidence>
<gene>
    <name evidence="2" type="ORF">DM01DRAFT_1371984</name>
</gene>
<comment type="caution">
    <text evidence="2">The sequence shown here is derived from an EMBL/GenBank/DDBJ whole genome shotgun (WGS) entry which is preliminary data.</text>
</comment>
<dbReference type="EMBL" id="MCGT01000006">
    <property type="protein sequence ID" value="ORX58973.1"/>
    <property type="molecule type" value="Genomic_DNA"/>
</dbReference>
<organism evidence="2 3">
    <name type="scientific">Hesseltinella vesiculosa</name>
    <dbReference type="NCBI Taxonomy" id="101127"/>
    <lineage>
        <taxon>Eukaryota</taxon>
        <taxon>Fungi</taxon>
        <taxon>Fungi incertae sedis</taxon>
        <taxon>Mucoromycota</taxon>
        <taxon>Mucoromycotina</taxon>
        <taxon>Mucoromycetes</taxon>
        <taxon>Mucorales</taxon>
        <taxon>Cunninghamellaceae</taxon>
        <taxon>Hesseltinella</taxon>
    </lineage>
</organism>